<sequence length="148" mass="16302">MTGKIQMCLVVFEWLGTSRFLIGGLLSANGIRPWELASLGYACTSFLVLYLPSPHSPSFGPTQKCSNPSPPLHPVRFHSSACRRDMNMYEKTILEATTSSLVTPGKVEPSSHGPPRRRYAPAAGTLDSVQRMPWQNCWLGDILNVQAL</sequence>
<feature type="region of interest" description="Disordered" evidence="1">
    <location>
        <begin position="102"/>
        <end position="121"/>
    </location>
</feature>
<evidence type="ECO:0000313" key="3">
    <source>
        <dbReference type="Proteomes" id="UP000784294"/>
    </source>
</evidence>
<name>A0A3S5B9I7_9PLAT</name>
<gene>
    <name evidence="2" type="ORF">PXEA_LOCUS33756</name>
</gene>
<keyword evidence="3" id="KW-1185">Reference proteome</keyword>
<accession>A0A3S5B9I7</accession>
<organism evidence="2 3">
    <name type="scientific">Protopolystoma xenopodis</name>
    <dbReference type="NCBI Taxonomy" id="117903"/>
    <lineage>
        <taxon>Eukaryota</taxon>
        <taxon>Metazoa</taxon>
        <taxon>Spiralia</taxon>
        <taxon>Lophotrochozoa</taxon>
        <taxon>Platyhelminthes</taxon>
        <taxon>Monogenea</taxon>
        <taxon>Polyopisthocotylea</taxon>
        <taxon>Polystomatidea</taxon>
        <taxon>Polystomatidae</taxon>
        <taxon>Protopolystoma</taxon>
    </lineage>
</organism>
<evidence type="ECO:0000313" key="2">
    <source>
        <dbReference type="EMBL" id="VEL40316.1"/>
    </source>
</evidence>
<dbReference type="Proteomes" id="UP000784294">
    <property type="component" value="Unassembled WGS sequence"/>
</dbReference>
<reference evidence="2" key="1">
    <citation type="submission" date="2018-11" db="EMBL/GenBank/DDBJ databases">
        <authorList>
            <consortium name="Pathogen Informatics"/>
        </authorList>
    </citation>
    <scope>NUCLEOTIDE SEQUENCE</scope>
</reference>
<dbReference type="AlphaFoldDB" id="A0A3S5B9I7"/>
<protein>
    <submittedName>
        <fullName evidence="2">Uncharacterized protein</fullName>
    </submittedName>
</protein>
<dbReference type="EMBL" id="CAAALY010264456">
    <property type="protein sequence ID" value="VEL40316.1"/>
    <property type="molecule type" value="Genomic_DNA"/>
</dbReference>
<proteinExistence type="predicted"/>
<comment type="caution">
    <text evidence="2">The sequence shown here is derived from an EMBL/GenBank/DDBJ whole genome shotgun (WGS) entry which is preliminary data.</text>
</comment>
<evidence type="ECO:0000256" key="1">
    <source>
        <dbReference type="SAM" id="MobiDB-lite"/>
    </source>
</evidence>